<accession>A0ABV5C8U7</accession>
<dbReference type="InterPro" id="IPR018062">
    <property type="entry name" value="HTH_AraC-typ_CS"/>
</dbReference>
<comment type="subcellular location">
    <subcellularLocation>
        <location evidence="1">Cytoplasm</location>
    </subcellularLocation>
</comment>
<dbReference type="PANTHER" id="PTHR42713:SF3">
    <property type="entry name" value="TRANSCRIPTIONAL REGULATORY PROTEIN HPTR"/>
    <property type="match status" value="1"/>
</dbReference>
<evidence type="ECO:0000256" key="4">
    <source>
        <dbReference type="ARBA" id="ARBA00023012"/>
    </source>
</evidence>
<feature type="domain" description="Response regulatory" evidence="10">
    <location>
        <begin position="3"/>
        <end position="120"/>
    </location>
</feature>
<dbReference type="EMBL" id="JBHIRY010000051">
    <property type="protein sequence ID" value="MFB5763929.1"/>
    <property type="molecule type" value="Genomic_DNA"/>
</dbReference>
<reference evidence="11 12" key="1">
    <citation type="submission" date="2024-09" db="EMBL/GenBank/DDBJ databases">
        <title>Paenibacillus zeirhizospherea sp. nov., isolated from surface of the maize (Zea mays) roots in a horticulture field, Hungary.</title>
        <authorList>
            <person name="Marton D."/>
            <person name="Farkas M."/>
            <person name="Bedics A."/>
            <person name="Toth E."/>
            <person name="Tancsics A."/>
            <person name="Boka K."/>
            <person name="Marati G."/>
            <person name="Kriszt B."/>
            <person name="Cserhati M."/>
        </authorList>
    </citation>
    <scope>NUCLEOTIDE SEQUENCE [LARGE SCALE GENOMIC DNA]</scope>
    <source>
        <strain evidence="11 12">JCM 18446</strain>
    </source>
</reference>
<dbReference type="Proteomes" id="UP001580430">
    <property type="component" value="Unassembled WGS sequence"/>
</dbReference>
<keyword evidence="6" id="KW-0238">DNA-binding</keyword>
<sequence length="409" mass="46513">MYKVMIADDEWMIREGLRQTIDWGKLDCRIVAEASDGSRSLQEIQNHRPDILISDIRMPGLDGLSMAAAAKQCCPELKIIFLTGFDDFSYAQQAIKLQASDFVLKPTDPEALIQAVEKVCRQIDDVRSKALTVKQLSDWRMERESLVVEKLLRDRLVGIVDHSVTEMLYEMLDRVSIAAGFQIVCVKAAPEDRTTAGQPERWGALQELQPVMLGPLVRMNENEAVLILSAEHGNPQLLEKAASRMQKSVIGLGVSVVYRELKMLDTAYKEACEAAKVIGIGNRVGVHVYGDMQSLDKKALHADGFRQVEIYIQKHFTEELSLQRLASRFHLSEAHFSRLFRKRTGISFIDYVTQVRMEQAKKLLGEETTRVYEVSQAVGYQDSRYFSQIFRKYTGETPSEYRKRVLNIT</sequence>
<evidence type="ECO:0000256" key="6">
    <source>
        <dbReference type="ARBA" id="ARBA00023125"/>
    </source>
</evidence>
<dbReference type="InterPro" id="IPR009057">
    <property type="entry name" value="Homeodomain-like_sf"/>
</dbReference>
<dbReference type="SMART" id="SM00448">
    <property type="entry name" value="REC"/>
    <property type="match status" value="1"/>
</dbReference>
<evidence type="ECO:0000256" key="3">
    <source>
        <dbReference type="ARBA" id="ARBA00022553"/>
    </source>
</evidence>
<dbReference type="InterPro" id="IPR020449">
    <property type="entry name" value="Tscrpt_reg_AraC-type_HTH"/>
</dbReference>
<evidence type="ECO:0000259" key="9">
    <source>
        <dbReference type="PROSITE" id="PS01124"/>
    </source>
</evidence>
<dbReference type="Pfam" id="PF00072">
    <property type="entry name" value="Response_reg"/>
    <property type="match status" value="1"/>
</dbReference>
<keyword evidence="12" id="KW-1185">Reference proteome</keyword>
<keyword evidence="4" id="KW-0902">Two-component regulatory system</keyword>
<dbReference type="PRINTS" id="PR00032">
    <property type="entry name" value="HTHARAC"/>
</dbReference>
<dbReference type="SUPFAM" id="SSF52172">
    <property type="entry name" value="CheY-like"/>
    <property type="match status" value="1"/>
</dbReference>
<dbReference type="Pfam" id="PF17853">
    <property type="entry name" value="GGDEF_2"/>
    <property type="match status" value="1"/>
</dbReference>
<organism evidence="11 12">
    <name type="scientific">Paenibacillus medicaginis</name>
    <dbReference type="NCBI Taxonomy" id="1470560"/>
    <lineage>
        <taxon>Bacteria</taxon>
        <taxon>Bacillati</taxon>
        <taxon>Bacillota</taxon>
        <taxon>Bacilli</taxon>
        <taxon>Bacillales</taxon>
        <taxon>Paenibacillaceae</taxon>
        <taxon>Paenibacillus</taxon>
    </lineage>
</organism>
<proteinExistence type="predicted"/>
<protein>
    <submittedName>
        <fullName evidence="11">Response regulator</fullName>
    </submittedName>
</protein>
<dbReference type="SUPFAM" id="SSF46689">
    <property type="entry name" value="Homeodomain-like"/>
    <property type="match status" value="2"/>
</dbReference>
<evidence type="ECO:0000256" key="1">
    <source>
        <dbReference type="ARBA" id="ARBA00004496"/>
    </source>
</evidence>
<dbReference type="SMART" id="SM00342">
    <property type="entry name" value="HTH_ARAC"/>
    <property type="match status" value="1"/>
</dbReference>
<evidence type="ECO:0000313" key="11">
    <source>
        <dbReference type="EMBL" id="MFB5763929.1"/>
    </source>
</evidence>
<comment type="caution">
    <text evidence="11">The sequence shown here is derived from an EMBL/GenBank/DDBJ whole genome shotgun (WGS) entry which is preliminary data.</text>
</comment>
<keyword evidence="5" id="KW-0805">Transcription regulation</keyword>
<dbReference type="InterPro" id="IPR041522">
    <property type="entry name" value="CdaR_GGDEF"/>
</dbReference>
<keyword evidence="7" id="KW-0804">Transcription</keyword>
<dbReference type="Pfam" id="PF12833">
    <property type="entry name" value="HTH_18"/>
    <property type="match status" value="1"/>
</dbReference>
<dbReference type="PROSITE" id="PS00041">
    <property type="entry name" value="HTH_ARAC_FAMILY_1"/>
    <property type="match status" value="1"/>
</dbReference>
<evidence type="ECO:0000256" key="5">
    <source>
        <dbReference type="ARBA" id="ARBA00023015"/>
    </source>
</evidence>
<evidence type="ECO:0000256" key="8">
    <source>
        <dbReference type="PROSITE-ProRule" id="PRU00169"/>
    </source>
</evidence>
<evidence type="ECO:0000256" key="2">
    <source>
        <dbReference type="ARBA" id="ARBA00022490"/>
    </source>
</evidence>
<dbReference type="PANTHER" id="PTHR42713">
    <property type="entry name" value="HISTIDINE KINASE-RELATED"/>
    <property type="match status" value="1"/>
</dbReference>
<evidence type="ECO:0000259" key="10">
    <source>
        <dbReference type="PROSITE" id="PS50110"/>
    </source>
</evidence>
<dbReference type="InterPro" id="IPR051552">
    <property type="entry name" value="HptR"/>
</dbReference>
<keyword evidence="2" id="KW-0963">Cytoplasm</keyword>
<name>A0ABV5C8U7_9BACL</name>
<feature type="domain" description="HTH araC/xylS-type" evidence="9">
    <location>
        <begin position="306"/>
        <end position="404"/>
    </location>
</feature>
<evidence type="ECO:0000313" key="12">
    <source>
        <dbReference type="Proteomes" id="UP001580430"/>
    </source>
</evidence>
<dbReference type="CDD" id="cd17536">
    <property type="entry name" value="REC_YesN-like"/>
    <property type="match status" value="1"/>
</dbReference>
<dbReference type="InterPro" id="IPR011006">
    <property type="entry name" value="CheY-like_superfamily"/>
</dbReference>
<dbReference type="PROSITE" id="PS01124">
    <property type="entry name" value="HTH_ARAC_FAMILY_2"/>
    <property type="match status" value="1"/>
</dbReference>
<dbReference type="InterPro" id="IPR018060">
    <property type="entry name" value="HTH_AraC"/>
</dbReference>
<dbReference type="Gene3D" id="3.40.50.2300">
    <property type="match status" value="1"/>
</dbReference>
<dbReference type="Gene3D" id="1.10.10.60">
    <property type="entry name" value="Homeodomain-like"/>
    <property type="match status" value="2"/>
</dbReference>
<dbReference type="PROSITE" id="PS50110">
    <property type="entry name" value="RESPONSE_REGULATORY"/>
    <property type="match status" value="1"/>
</dbReference>
<dbReference type="InterPro" id="IPR001789">
    <property type="entry name" value="Sig_transdc_resp-reg_receiver"/>
</dbReference>
<evidence type="ECO:0000256" key="7">
    <source>
        <dbReference type="ARBA" id="ARBA00023163"/>
    </source>
</evidence>
<gene>
    <name evidence="11" type="ORF">ACE5LO_26570</name>
</gene>
<keyword evidence="3 8" id="KW-0597">Phosphoprotein</keyword>
<dbReference type="RefSeq" id="WP_375522932.1">
    <property type="nucleotide sequence ID" value="NZ_JBHIRY010000051.1"/>
</dbReference>
<feature type="modified residue" description="4-aspartylphosphate" evidence="8">
    <location>
        <position position="55"/>
    </location>
</feature>